<feature type="signal peptide" evidence="3">
    <location>
        <begin position="1"/>
        <end position="23"/>
    </location>
</feature>
<keyword evidence="2" id="KW-0472">Membrane</keyword>
<sequence>MSPAVMMLRGALCIFVLVATVYCLPTEIEAKSKCGSSFKLTLNEDYRLISKAVVDTNDTCTIKFTSVTKGDCKGTCYMFDHYAEITDENVILNVGKKSYQKGSDFSNEPTCIDDVTVDVALIHAAGFTYNETYPNYKFKLNVYNKCGPKGKIVSLTFEEATREVDGYHHGKERESREKNQYIVGILTGFGLALCFLILLGLTHCYKGKGTNSGSSRSALPTHPDKVAAKPLMSGQDGYAARKGVQTDA</sequence>
<keyword evidence="5" id="KW-1185">Reference proteome</keyword>
<organism evidence="4 5">
    <name type="scientific">Dreissena polymorpha</name>
    <name type="common">Zebra mussel</name>
    <name type="synonym">Mytilus polymorpha</name>
    <dbReference type="NCBI Taxonomy" id="45954"/>
    <lineage>
        <taxon>Eukaryota</taxon>
        <taxon>Metazoa</taxon>
        <taxon>Spiralia</taxon>
        <taxon>Lophotrochozoa</taxon>
        <taxon>Mollusca</taxon>
        <taxon>Bivalvia</taxon>
        <taxon>Autobranchia</taxon>
        <taxon>Heteroconchia</taxon>
        <taxon>Euheterodonta</taxon>
        <taxon>Imparidentia</taxon>
        <taxon>Neoheterodontei</taxon>
        <taxon>Myida</taxon>
        <taxon>Dreissenoidea</taxon>
        <taxon>Dreissenidae</taxon>
        <taxon>Dreissena</taxon>
    </lineage>
</organism>
<gene>
    <name evidence="4" type="ORF">DPMN_108818</name>
</gene>
<accession>A0A9D4QLK3</accession>
<evidence type="ECO:0000313" key="5">
    <source>
        <dbReference type="Proteomes" id="UP000828390"/>
    </source>
</evidence>
<keyword evidence="2" id="KW-0812">Transmembrane</keyword>
<keyword evidence="3" id="KW-0732">Signal</keyword>
<dbReference type="Proteomes" id="UP000828390">
    <property type="component" value="Unassembled WGS sequence"/>
</dbReference>
<proteinExistence type="predicted"/>
<dbReference type="OrthoDB" id="6151653at2759"/>
<protein>
    <submittedName>
        <fullName evidence="4">Uncharacterized protein</fullName>
    </submittedName>
</protein>
<evidence type="ECO:0000256" key="1">
    <source>
        <dbReference type="SAM" id="MobiDB-lite"/>
    </source>
</evidence>
<reference evidence="4" key="1">
    <citation type="journal article" date="2019" name="bioRxiv">
        <title>The Genome of the Zebra Mussel, Dreissena polymorpha: A Resource for Invasive Species Research.</title>
        <authorList>
            <person name="McCartney M.A."/>
            <person name="Auch B."/>
            <person name="Kono T."/>
            <person name="Mallez S."/>
            <person name="Zhang Y."/>
            <person name="Obille A."/>
            <person name="Becker A."/>
            <person name="Abrahante J.E."/>
            <person name="Garbe J."/>
            <person name="Badalamenti J.P."/>
            <person name="Herman A."/>
            <person name="Mangelson H."/>
            <person name="Liachko I."/>
            <person name="Sullivan S."/>
            <person name="Sone E.D."/>
            <person name="Koren S."/>
            <person name="Silverstein K.A.T."/>
            <person name="Beckman K.B."/>
            <person name="Gohl D.M."/>
        </authorList>
    </citation>
    <scope>NUCLEOTIDE SEQUENCE</scope>
    <source>
        <strain evidence="4">Duluth1</strain>
        <tissue evidence="4">Whole animal</tissue>
    </source>
</reference>
<dbReference type="EMBL" id="JAIWYP010000004">
    <property type="protein sequence ID" value="KAH3835469.1"/>
    <property type="molecule type" value="Genomic_DNA"/>
</dbReference>
<evidence type="ECO:0000256" key="2">
    <source>
        <dbReference type="SAM" id="Phobius"/>
    </source>
</evidence>
<evidence type="ECO:0000256" key="3">
    <source>
        <dbReference type="SAM" id="SignalP"/>
    </source>
</evidence>
<feature type="transmembrane region" description="Helical" evidence="2">
    <location>
        <begin position="181"/>
        <end position="201"/>
    </location>
</feature>
<evidence type="ECO:0000313" key="4">
    <source>
        <dbReference type="EMBL" id="KAH3835469.1"/>
    </source>
</evidence>
<feature type="region of interest" description="Disordered" evidence="1">
    <location>
        <begin position="211"/>
        <end position="248"/>
    </location>
</feature>
<feature type="chain" id="PRO_5038942119" evidence="3">
    <location>
        <begin position="24"/>
        <end position="248"/>
    </location>
</feature>
<reference evidence="4" key="2">
    <citation type="submission" date="2020-11" db="EMBL/GenBank/DDBJ databases">
        <authorList>
            <person name="McCartney M.A."/>
            <person name="Auch B."/>
            <person name="Kono T."/>
            <person name="Mallez S."/>
            <person name="Becker A."/>
            <person name="Gohl D.M."/>
            <person name="Silverstein K.A.T."/>
            <person name="Koren S."/>
            <person name="Bechman K.B."/>
            <person name="Herman A."/>
            <person name="Abrahante J.E."/>
            <person name="Garbe J."/>
        </authorList>
    </citation>
    <scope>NUCLEOTIDE SEQUENCE</scope>
    <source>
        <strain evidence="4">Duluth1</strain>
        <tissue evidence="4">Whole animal</tissue>
    </source>
</reference>
<dbReference type="AlphaFoldDB" id="A0A9D4QLK3"/>
<name>A0A9D4QLK3_DREPO</name>
<keyword evidence="2" id="KW-1133">Transmembrane helix</keyword>
<comment type="caution">
    <text evidence="4">The sequence shown here is derived from an EMBL/GenBank/DDBJ whole genome shotgun (WGS) entry which is preliminary data.</text>
</comment>